<dbReference type="Proteomes" id="UP000218287">
    <property type="component" value="Chromosome"/>
</dbReference>
<accession>A0A1Z4GID2</accession>
<organism evidence="1 2">
    <name type="scientific">Anabaenopsis circularis NIES-21</name>
    <dbReference type="NCBI Taxonomy" id="1085406"/>
    <lineage>
        <taxon>Bacteria</taxon>
        <taxon>Bacillati</taxon>
        <taxon>Cyanobacteriota</taxon>
        <taxon>Cyanophyceae</taxon>
        <taxon>Nostocales</taxon>
        <taxon>Nodulariaceae</taxon>
        <taxon>Anabaenopsis</taxon>
    </lineage>
</organism>
<dbReference type="OrthoDB" id="530636at2"/>
<dbReference type="InterPro" id="IPR054211">
    <property type="entry name" value="DUF6918"/>
</dbReference>
<sequence>MGLSDKLLNSDKRAMVIDDCCKLLETQLTSKSGISGIGLKAAYAALKGVKPGYIAYAVEQLLPDCFTALDPMWNEGVQNGDPVAHLATNKSRTADALLSITDARAKKVSRPIVRGTYEKLRGSVKPYIEEAIPDFAKVINKYA</sequence>
<proteinExistence type="predicted"/>
<evidence type="ECO:0000313" key="1">
    <source>
        <dbReference type="EMBL" id="BAY17229.1"/>
    </source>
</evidence>
<dbReference type="AlphaFoldDB" id="A0A1Z4GID2"/>
<evidence type="ECO:0000313" key="2">
    <source>
        <dbReference type="Proteomes" id="UP000218287"/>
    </source>
</evidence>
<keyword evidence="2" id="KW-1185">Reference proteome</keyword>
<name>A0A1Z4GID2_9CYAN</name>
<gene>
    <name evidence="1" type="ORF">NIES21_30640</name>
</gene>
<dbReference type="Pfam" id="PF21893">
    <property type="entry name" value="DUF6918"/>
    <property type="match status" value="1"/>
</dbReference>
<dbReference type="EMBL" id="AP018174">
    <property type="protein sequence ID" value="BAY17229.1"/>
    <property type="molecule type" value="Genomic_DNA"/>
</dbReference>
<protein>
    <submittedName>
        <fullName evidence="1">Uncharacterized protein</fullName>
    </submittedName>
</protein>
<reference evidence="1 2" key="1">
    <citation type="submission" date="2017-06" db="EMBL/GenBank/DDBJ databases">
        <title>Genome sequencing of cyanobaciteial culture collection at National Institute for Environmental Studies (NIES).</title>
        <authorList>
            <person name="Hirose Y."/>
            <person name="Shimura Y."/>
            <person name="Fujisawa T."/>
            <person name="Nakamura Y."/>
            <person name="Kawachi M."/>
        </authorList>
    </citation>
    <scope>NUCLEOTIDE SEQUENCE [LARGE SCALE GENOMIC DNA]</scope>
    <source>
        <strain evidence="1 2">NIES-21</strain>
    </source>
</reference>